<evidence type="ECO:0000313" key="1">
    <source>
        <dbReference type="EMBL" id="EHI12190.1"/>
    </source>
</evidence>
<name>G7CH80_MYCT3</name>
<sequence>MPSEDSRLLNVRFHSHEVVRFVVLGDPPALSVRRGQTPAAFRTVSTLLSSIDRTRVSVARWACLRDT</sequence>
<dbReference type="EMBL" id="AGVE01000046">
    <property type="protein sequence ID" value="EHI12190.1"/>
    <property type="molecule type" value="Genomic_DNA"/>
</dbReference>
<comment type="caution">
    <text evidence="1">The sequence shown here is derived from an EMBL/GenBank/DDBJ whole genome shotgun (WGS) entry which is preliminary data.</text>
</comment>
<reference evidence="1 2" key="1">
    <citation type="submission" date="2011-11" db="EMBL/GenBank/DDBJ databases">
        <authorList>
            <consortium name="Tuberculosis Structural Genomics Consortium"/>
            <person name="Ioerger T.R."/>
        </authorList>
    </citation>
    <scope>NUCLEOTIDE SEQUENCE [LARGE SCALE GENOMIC DNA]</scope>
    <source>
        <strain evidence="2">ATCC 19527 / DSM 44167 / CIP 105390 / JCM 6362 / NCTC 10409 / 316</strain>
    </source>
</reference>
<evidence type="ECO:0000313" key="2">
    <source>
        <dbReference type="Proteomes" id="UP000004915"/>
    </source>
</evidence>
<keyword evidence="2" id="KW-1185">Reference proteome</keyword>
<gene>
    <name evidence="1" type="ORF">KEK_14863</name>
</gene>
<dbReference type="AlphaFoldDB" id="G7CH80"/>
<protein>
    <submittedName>
        <fullName evidence="1">Uncharacterized protein</fullName>
    </submittedName>
</protein>
<organism evidence="1 2">
    <name type="scientific">Mycolicibacterium thermoresistibile (strain ATCC 19527 / DSM 44167 / CIP 105390 / JCM 6362 / NCTC 10409 / 316)</name>
    <name type="common">Mycobacterium thermoresistibile</name>
    <dbReference type="NCBI Taxonomy" id="1078020"/>
    <lineage>
        <taxon>Bacteria</taxon>
        <taxon>Bacillati</taxon>
        <taxon>Actinomycetota</taxon>
        <taxon>Actinomycetes</taxon>
        <taxon>Mycobacteriales</taxon>
        <taxon>Mycobacteriaceae</taxon>
        <taxon>Mycolicibacterium</taxon>
    </lineage>
</organism>
<proteinExistence type="predicted"/>
<accession>G7CH80</accession>
<dbReference type="Proteomes" id="UP000004915">
    <property type="component" value="Unassembled WGS sequence"/>
</dbReference>